<organism evidence="1">
    <name type="scientific">Siphoviridae sp. ctzyE57</name>
    <dbReference type="NCBI Taxonomy" id="2827982"/>
    <lineage>
        <taxon>Viruses</taxon>
        <taxon>Duplodnaviria</taxon>
        <taxon>Heunggongvirae</taxon>
        <taxon>Uroviricota</taxon>
        <taxon>Caudoviricetes</taxon>
    </lineage>
</organism>
<name>A0A8S5SGH8_9CAUD</name>
<protein>
    <submittedName>
        <fullName evidence="1">Major capsid protein</fullName>
    </submittedName>
</protein>
<sequence length="302" mass="33197">MANSFQLAQTFLPLLDEVYKANSRTAILDSTKVEIVNGNTIKVFKTDMDGLGNYNRNTGFVDGSVTGTWETLTLGKDRGRSFTVDRMDNEETIGMAFGTLASEFIRTKVTPEIDAYTFAKIAGTTGIDTATAADITIGTTDVPGLIDEAERSMNENEVPVDGRMLFISESAYAGLRSKVTRTVMNGEGGINKEIESYDGMRIIRVPQSRFYTAITLKDGSTSGQTAGGYTGTATTGYKINFMIIHPSAITKVVKHVLPRIFSPDEYQKADAWKFDYRVYHDTFVYDNKVKGIYLHKGATALS</sequence>
<accession>A0A8S5SGH8</accession>
<evidence type="ECO:0000313" key="1">
    <source>
        <dbReference type="EMBL" id="DAF50054.1"/>
    </source>
</evidence>
<dbReference type="EMBL" id="BK032592">
    <property type="protein sequence ID" value="DAF50054.1"/>
    <property type="molecule type" value="Genomic_DNA"/>
</dbReference>
<proteinExistence type="predicted"/>
<reference evidence="1" key="1">
    <citation type="journal article" date="2021" name="Proc. Natl. Acad. Sci. U.S.A.">
        <title>A Catalog of Tens of Thousands of Viruses from Human Metagenomes Reveals Hidden Associations with Chronic Diseases.</title>
        <authorList>
            <person name="Tisza M.J."/>
            <person name="Buck C.B."/>
        </authorList>
    </citation>
    <scope>NUCLEOTIDE SEQUENCE</scope>
    <source>
        <strain evidence="1">CtzyE57</strain>
    </source>
</reference>